<gene>
    <name evidence="3" type="ORF">D3H34_09765</name>
</gene>
<proteinExistence type="predicted"/>
<dbReference type="GO" id="GO:0006032">
    <property type="term" value="P:chitin catabolic process"/>
    <property type="evidence" value="ECO:0007669"/>
    <property type="project" value="InterPro"/>
</dbReference>
<dbReference type="Pfam" id="PF03427">
    <property type="entry name" value="CBM_19"/>
    <property type="match status" value="1"/>
</dbReference>
<dbReference type="GO" id="GO:0008061">
    <property type="term" value="F:chitin binding"/>
    <property type="evidence" value="ECO:0007669"/>
    <property type="project" value="InterPro"/>
</dbReference>
<evidence type="ECO:0000259" key="2">
    <source>
        <dbReference type="Pfam" id="PF03427"/>
    </source>
</evidence>
<dbReference type="Proteomes" id="UP000265619">
    <property type="component" value="Unassembled WGS sequence"/>
</dbReference>
<feature type="compositionally biased region" description="Basic and acidic residues" evidence="1">
    <location>
        <begin position="20"/>
        <end position="30"/>
    </location>
</feature>
<dbReference type="EMBL" id="QXMN01000008">
    <property type="protein sequence ID" value="RIX82043.1"/>
    <property type="molecule type" value="Genomic_DNA"/>
</dbReference>
<dbReference type="AlphaFoldDB" id="A0A9X8GVW8"/>
<organism evidence="3 4">
    <name type="scientific">Acidovorax cavernicola</name>
    <dbReference type="NCBI Taxonomy" id="1675792"/>
    <lineage>
        <taxon>Bacteria</taxon>
        <taxon>Pseudomonadati</taxon>
        <taxon>Pseudomonadota</taxon>
        <taxon>Betaproteobacteria</taxon>
        <taxon>Burkholderiales</taxon>
        <taxon>Comamonadaceae</taxon>
        <taxon>Acidovorax</taxon>
    </lineage>
</organism>
<feature type="region of interest" description="Disordered" evidence="1">
    <location>
        <begin position="1"/>
        <end position="30"/>
    </location>
</feature>
<sequence>MPRRQARAPCPVKGQAPADQGKKNRPCESKGRFFVKGFGKWGVRSNVLRSCPRGPDRRPRSP</sequence>
<feature type="domain" description="Carbohydrate-binding module family 19" evidence="2">
    <location>
        <begin position="6"/>
        <end position="54"/>
    </location>
</feature>
<evidence type="ECO:0000313" key="3">
    <source>
        <dbReference type="EMBL" id="RIX82043.1"/>
    </source>
</evidence>
<evidence type="ECO:0000313" key="4">
    <source>
        <dbReference type="Proteomes" id="UP000265619"/>
    </source>
</evidence>
<comment type="caution">
    <text evidence="3">The sequence shown here is derived from an EMBL/GenBank/DDBJ whole genome shotgun (WGS) entry which is preliminary data.</text>
</comment>
<name>A0A9X8GVW8_9BURK</name>
<protein>
    <recommendedName>
        <fullName evidence="2">Carbohydrate-binding module family 19 domain-containing protein</fullName>
    </recommendedName>
</protein>
<accession>A0A9X8GVW8</accession>
<keyword evidence="4" id="KW-1185">Reference proteome</keyword>
<reference evidence="3 4" key="1">
    <citation type="submission" date="2018-09" db="EMBL/GenBank/DDBJ databases">
        <title>Acidovorax cavernicola nov. sp. isolated from Gruta de las Maravillas (Aracena, Spain).</title>
        <authorList>
            <person name="Jurado V."/>
            <person name="Gutierrez-Patricio S."/>
            <person name="Gonzalez-Pimentel J.L."/>
            <person name="Miller A.Z."/>
            <person name="Laiz L."/>
            <person name="Saiz-Jimenez C."/>
        </authorList>
    </citation>
    <scope>NUCLEOTIDE SEQUENCE [LARGE SCALE GENOMIC DNA]</scope>
    <source>
        <strain evidence="3 4">1011MAR4D40.2</strain>
    </source>
</reference>
<evidence type="ECO:0000256" key="1">
    <source>
        <dbReference type="SAM" id="MobiDB-lite"/>
    </source>
</evidence>
<dbReference type="InterPro" id="IPR005089">
    <property type="entry name" value="CBM19"/>
</dbReference>